<dbReference type="EMBL" id="JACEIK010001879">
    <property type="protein sequence ID" value="MCD7472825.1"/>
    <property type="molecule type" value="Genomic_DNA"/>
</dbReference>
<comment type="caution">
    <text evidence="1">The sequence shown here is derived from an EMBL/GenBank/DDBJ whole genome shotgun (WGS) entry which is preliminary data.</text>
</comment>
<name>A0ABS8TQC1_DATST</name>
<evidence type="ECO:0000313" key="2">
    <source>
        <dbReference type="Proteomes" id="UP000823775"/>
    </source>
</evidence>
<gene>
    <name evidence="1" type="ORF">HAX54_014194</name>
</gene>
<evidence type="ECO:0000313" key="1">
    <source>
        <dbReference type="EMBL" id="MCD7472825.1"/>
    </source>
</evidence>
<keyword evidence="2" id="KW-1185">Reference proteome</keyword>
<sequence>MMPKLLLFLLQDFQDDKTFSTSGSVVEVSALLSTLARFSSSSSLDSRSFLMWQQQYQILQNKKKNHQ</sequence>
<dbReference type="Proteomes" id="UP000823775">
    <property type="component" value="Unassembled WGS sequence"/>
</dbReference>
<reference evidence="1 2" key="1">
    <citation type="journal article" date="2021" name="BMC Genomics">
        <title>Datura genome reveals duplications of psychoactive alkaloid biosynthetic genes and high mutation rate following tissue culture.</title>
        <authorList>
            <person name="Rajewski A."/>
            <person name="Carter-House D."/>
            <person name="Stajich J."/>
            <person name="Litt A."/>
        </authorList>
    </citation>
    <scope>NUCLEOTIDE SEQUENCE [LARGE SCALE GENOMIC DNA]</scope>
    <source>
        <strain evidence="1">AR-01</strain>
    </source>
</reference>
<proteinExistence type="predicted"/>
<organism evidence="1 2">
    <name type="scientific">Datura stramonium</name>
    <name type="common">Jimsonweed</name>
    <name type="synonym">Common thornapple</name>
    <dbReference type="NCBI Taxonomy" id="4076"/>
    <lineage>
        <taxon>Eukaryota</taxon>
        <taxon>Viridiplantae</taxon>
        <taxon>Streptophyta</taxon>
        <taxon>Embryophyta</taxon>
        <taxon>Tracheophyta</taxon>
        <taxon>Spermatophyta</taxon>
        <taxon>Magnoliopsida</taxon>
        <taxon>eudicotyledons</taxon>
        <taxon>Gunneridae</taxon>
        <taxon>Pentapetalae</taxon>
        <taxon>asterids</taxon>
        <taxon>lamiids</taxon>
        <taxon>Solanales</taxon>
        <taxon>Solanaceae</taxon>
        <taxon>Solanoideae</taxon>
        <taxon>Datureae</taxon>
        <taxon>Datura</taxon>
    </lineage>
</organism>
<accession>A0ABS8TQC1</accession>
<protein>
    <submittedName>
        <fullName evidence="1">Uncharacterized protein</fullName>
    </submittedName>
</protein>